<dbReference type="Pfam" id="PF12710">
    <property type="entry name" value="HAD"/>
    <property type="match status" value="1"/>
</dbReference>
<dbReference type="InterPro" id="IPR006385">
    <property type="entry name" value="HAD_hydro_SerB1"/>
</dbReference>
<dbReference type="RefSeq" id="WP_121657582.1">
    <property type="nucleotide sequence ID" value="NZ_RCUW01000007.1"/>
</dbReference>
<dbReference type="SUPFAM" id="SSF56784">
    <property type="entry name" value="HAD-like"/>
    <property type="match status" value="1"/>
</dbReference>
<protein>
    <submittedName>
        <fullName evidence="5">HAD-IB family hydrolase</fullName>
    </submittedName>
</protein>
<reference evidence="5 6" key="1">
    <citation type="submission" date="2018-10" db="EMBL/GenBank/DDBJ databases">
        <authorList>
            <person name="Li J."/>
        </authorList>
    </citation>
    <scope>NUCLEOTIDE SEQUENCE [LARGE SCALE GENOMIC DNA]</scope>
    <source>
        <strain evidence="5 6">JCM 30549</strain>
    </source>
</reference>
<keyword evidence="2" id="KW-0479">Metal-binding</keyword>
<keyword evidence="4" id="KW-0460">Magnesium</keyword>
<evidence type="ECO:0000256" key="4">
    <source>
        <dbReference type="ARBA" id="ARBA00022842"/>
    </source>
</evidence>
<dbReference type="NCBIfam" id="TIGR01488">
    <property type="entry name" value="HAD-SF-IB"/>
    <property type="match status" value="1"/>
</dbReference>
<gene>
    <name evidence="5" type="ORF">D9V30_09265</name>
</gene>
<dbReference type="Gene3D" id="1.20.1440.100">
    <property type="entry name" value="SG protein - dephosphorylation function"/>
    <property type="match status" value="1"/>
</dbReference>
<dbReference type="InterPro" id="IPR023214">
    <property type="entry name" value="HAD_sf"/>
</dbReference>
<dbReference type="NCBIfam" id="TIGR01490">
    <property type="entry name" value="HAD-SF-IB-hyp1"/>
    <property type="match status" value="1"/>
</dbReference>
<dbReference type="InterPro" id="IPR050582">
    <property type="entry name" value="HAD-like_SerB"/>
</dbReference>
<dbReference type="InterPro" id="IPR036412">
    <property type="entry name" value="HAD-like_sf"/>
</dbReference>
<keyword evidence="3 5" id="KW-0378">Hydrolase</keyword>
<dbReference type="PANTHER" id="PTHR43344:SF13">
    <property type="entry name" value="PHOSPHATASE RV3661-RELATED"/>
    <property type="match status" value="1"/>
</dbReference>
<name>A0A3L6ZL82_9MICO</name>
<proteinExistence type="inferred from homology"/>
<dbReference type="AlphaFoldDB" id="A0A3L6ZL82"/>
<evidence type="ECO:0000256" key="3">
    <source>
        <dbReference type="ARBA" id="ARBA00022801"/>
    </source>
</evidence>
<comment type="caution">
    <text evidence="5">The sequence shown here is derived from an EMBL/GenBank/DDBJ whole genome shotgun (WGS) entry which is preliminary data.</text>
</comment>
<dbReference type="Gene3D" id="3.40.50.1000">
    <property type="entry name" value="HAD superfamily/HAD-like"/>
    <property type="match status" value="1"/>
</dbReference>
<dbReference type="GO" id="GO:0016787">
    <property type="term" value="F:hydrolase activity"/>
    <property type="evidence" value="ECO:0007669"/>
    <property type="project" value="UniProtKB-KW"/>
</dbReference>
<dbReference type="GO" id="GO:0046872">
    <property type="term" value="F:metal ion binding"/>
    <property type="evidence" value="ECO:0007669"/>
    <property type="project" value="UniProtKB-KW"/>
</dbReference>
<sequence>MIQLVATEPTETGSAAFFDVDETLIDMKSMQSFLDYYFEDQTRGLPTPWQRFQRTVAGLPREEGNRAYYRLWSGQKLSDLTRAGRAWFEQHIHRPGFLIPAALDAVREHRRAGRLVFLVSGSFHPCLDPLASFLDASEVFCTELVEEGGVLTGEIVRSRIGEGKRLAVKEAAARYGLRPDHTWGYGDHISDLPMLTAVGHAVVVGSDPQLIRIAHEKRWPTIAADERTETDGHK</sequence>
<organism evidence="5 6">
    <name type="scientific">Mycetocola reblochoni</name>
    <dbReference type="NCBI Taxonomy" id="331618"/>
    <lineage>
        <taxon>Bacteria</taxon>
        <taxon>Bacillati</taxon>
        <taxon>Actinomycetota</taxon>
        <taxon>Actinomycetes</taxon>
        <taxon>Micrococcales</taxon>
        <taxon>Microbacteriaceae</taxon>
        <taxon>Mycetocola</taxon>
    </lineage>
</organism>
<dbReference type="PANTHER" id="PTHR43344">
    <property type="entry name" value="PHOSPHOSERINE PHOSPHATASE"/>
    <property type="match status" value="1"/>
</dbReference>
<comment type="similarity">
    <text evidence="1">Belongs to the HAD-like hydrolase superfamily. SerB family.</text>
</comment>
<evidence type="ECO:0000256" key="1">
    <source>
        <dbReference type="ARBA" id="ARBA00009184"/>
    </source>
</evidence>
<dbReference type="Proteomes" id="UP000275395">
    <property type="component" value="Unassembled WGS sequence"/>
</dbReference>
<evidence type="ECO:0000256" key="2">
    <source>
        <dbReference type="ARBA" id="ARBA00022723"/>
    </source>
</evidence>
<evidence type="ECO:0000313" key="5">
    <source>
        <dbReference type="EMBL" id="RLP68739.1"/>
    </source>
</evidence>
<accession>A0A3L6ZL82</accession>
<evidence type="ECO:0000313" key="6">
    <source>
        <dbReference type="Proteomes" id="UP000275395"/>
    </source>
</evidence>
<dbReference type="EMBL" id="RCUW01000007">
    <property type="protein sequence ID" value="RLP68739.1"/>
    <property type="molecule type" value="Genomic_DNA"/>
</dbReference>